<accession>A0A7K0ENX0</accession>
<protein>
    <submittedName>
        <fullName evidence="1">T9SS type A sorting domain-containing protein</fullName>
    </submittedName>
</protein>
<dbReference type="NCBIfam" id="TIGR04183">
    <property type="entry name" value="Por_Secre_tail"/>
    <property type="match status" value="1"/>
</dbReference>
<dbReference type="InterPro" id="IPR026444">
    <property type="entry name" value="Secre_tail"/>
</dbReference>
<dbReference type="EMBL" id="WJXZ01000012">
    <property type="protein sequence ID" value="MRS63530.1"/>
    <property type="molecule type" value="Genomic_DNA"/>
</dbReference>
<comment type="caution">
    <text evidence="1">The sequence shown here is derived from an EMBL/GenBank/DDBJ whole genome shotgun (WGS) entry which is preliminary data.</text>
</comment>
<keyword evidence="2" id="KW-1185">Reference proteome</keyword>
<organism evidence="1 2">
    <name type="scientific">Larkinella terrae</name>
    <dbReference type="NCBI Taxonomy" id="2025311"/>
    <lineage>
        <taxon>Bacteria</taxon>
        <taxon>Pseudomonadati</taxon>
        <taxon>Bacteroidota</taxon>
        <taxon>Cytophagia</taxon>
        <taxon>Cytophagales</taxon>
        <taxon>Spirosomataceae</taxon>
        <taxon>Larkinella</taxon>
    </lineage>
</organism>
<sequence>MHLQLSDLYGRLISERSVEQAQSLERQTLPVTGHSAGLLLLRVSTPTQTRTVRIVKGN</sequence>
<name>A0A7K0ENX0_9BACT</name>
<evidence type="ECO:0000313" key="2">
    <source>
        <dbReference type="Proteomes" id="UP000441754"/>
    </source>
</evidence>
<dbReference type="AlphaFoldDB" id="A0A7K0ENX0"/>
<gene>
    <name evidence="1" type="ORF">GJJ30_19670</name>
</gene>
<reference evidence="1 2" key="1">
    <citation type="journal article" date="2018" name="Antonie Van Leeuwenhoek">
        <title>Larkinella terrae sp. nov., isolated from soil on Jeju Island, South Korea.</title>
        <authorList>
            <person name="Ten L.N."/>
            <person name="Jeon J."/>
            <person name="Park S.J."/>
            <person name="Park S."/>
            <person name="Lee S.Y."/>
            <person name="Kim M.K."/>
            <person name="Jung H.Y."/>
        </authorList>
    </citation>
    <scope>NUCLEOTIDE SEQUENCE [LARGE SCALE GENOMIC DNA]</scope>
    <source>
        <strain evidence="1 2">KCTC 52001</strain>
    </source>
</reference>
<dbReference type="Proteomes" id="UP000441754">
    <property type="component" value="Unassembled WGS sequence"/>
</dbReference>
<evidence type="ECO:0000313" key="1">
    <source>
        <dbReference type="EMBL" id="MRS63530.1"/>
    </source>
</evidence>
<proteinExistence type="predicted"/>
<dbReference type="OrthoDB" id="2082473at2"/>